<dbReference type="FunFam" id="3.40.50.300:FF:000973">
    <property type="entry name" value="Multidrug resistance-associated protein 4"/>
    <property type="match status" value="1"/>
</dbReference>
<dbReference type="SUPFAM" id="SSF90123">
    <property type="entry name" value="ABC transporter transmembrane region"/>
    <property type="match status" value="2"/>
</dbReference>
<dbReference type="PROSITE" id="PS50929">
    <property type="entry name" value="ABC_TM1F"/>
    <property type="match status" value="2"/>
</dbReference>
<evidence type="ECO:0000259" key="11">
    <source>
        <dbReference type="PROSITE" id="PS50893"/>
    </source>
</evidence>
<feature type="transmembrane region" description="Helical" evidence="10">
    <location>
        <begin position="6"/>
        <end position="31"/>
    </location>
</feature>
<feature type="transmembrane region" description="Helical" evidence="10">
    <location>
        <begin position="88"/>
        <end position="108"/>
    </location>
</feature>
<dbReference type="AlphaFoldDB" id="A0A818ZCV3"/>
<sequence>MFFWQAWLAALAIIMYVYRVVICGVQMRLAYSGLIFRKVLRLSSHTMNNFSSGEITNLLANDANKVAPLQIIVVIFLLWHFIKYITFIAIGYTLVLLLIQPLLSRLFLRLRAEVLKITDERVKIMSEIIKSMRIVKMYCWESAFERKICHIRTREIIKTTLFMMYTCIETVLSNSYISIIFLMMYGTMWSLNMKFDTRIFTLSYVLINYTRQSCISYFNFAIHDLLHYMAAQKRIRRFLLLNESERDNRLLSTSSFKEIDKIDENSIQRKSQVICNLKQAQWEKNGKFSLKNIILDAYPSDLICIIGPVGSGKSSLLQTLTGEITYFDGKVRLYGSFCYVPQELWIFSSTVKNDILFGKKYNYKLFQRVVHATALDIDFVQLPHGENSLVGDQGVMLSGGQKARVNMARALYHDADIYLLDDPLSAVDAKVSKHLFDKSIKYYLRDKICILVTHQIQFLQDATKIIVLDNGEMVQMGTYEELLVSSSSFAQLLEDINQHEQQQQPAFLLNQQSMIGSINSEKDNVEEEDINSLPKNAETKQKGTVKVNVYVSYLRAGIGVILGFLLIIIIFLTLQAITIYSNWWLAAWSNDESHHHNQNSTNCMVIQDKKNDRIYQMNDIEWNKYRNRRFYIFCVLVSILCFLIFLRTIVCQLICLNAGRVLHNKMFKRIIRCPISFFDTNPVGRILNRFTTDVATMDDSLPMNVLDFLVCLSQVLGTVTLVVFINPWSFIPAIIATSGMFFFRHRFASFSRDIQRLLGITRSPMYSQLTSTIHGLKVIRSYHAENICSKEFHYHLDNTTRVKYLIEILQRWSAMRFDWITLIFIGLVIVFAIIVRISQRQFSIVEIALTLTYSLNLMGLFQWTIIQSVEVETQMTSVERILEYCSLDQEPPSQLSSKYRPPTNWPSQGCIIFENVSMSHSKELHSPLALHHISLIIESGEKIGIVGRTGAGKSSFIQTLFRMGTLVDGHIIIDNIDIGTIGLDDVRRRISIIPQDPILFTGTMRSNLDPFGLYSDVEIWNALEQVQLKKLVIDMMFNGFHSLVSESGSNLSVGQKQLVCLARAILKKSKILVIDEATANVDNVTDELIQRAIRDKFKECTVLTVAHRLRTVIDSDRIMVLSNGRLVEFDSPQVLLSNDYSHFSLLVEQTGLAEAEYLRTLANSSESYTRRKQDIYNLDDEPALETNEMDPLVPSLKSL</sequence>
<evidence type="ECO:0000259" key="12">
    <source>
        <dbReference type="PROSITE" id="PS50929"/>
    </source>
</evidence>
<evidence type="ECO:0000256" key="6">
    <source>
        <dbReference type="ARBA" id="ARBA00022741"/>
    </source>
</evidence>
<dbReference type="SMART" id="SM00382">
    <property type="entry name" value="AAA"/>
    <property type="match status" value="2"/>
</dbReference>
<dbReference type="PROSITE" id="PS50893">
    <property type="entry name" value="ABC_TRANSPORTER_2"/>
    <property type="match status" value="2"/>
</dbReference>
<dbReference type="PANTHER" id="PTHR24223:SF456">
    <property type="entry name" value="MULTIDRUG RESISTANCE-ASSOCIATED PROTEIN LETHAL(2)03659"/>
    <property type="match status" value="1"/>
</dbReference>
<feature type="transmembrane region" description="Helical" evidence="10">
    <location>
        <begin position="206"/>
        <end position="226"/>
    </location>
</feature>
<evidence type="ECO:0000313" key="13">
    <source>
        <dbReference type="EMBL" id="CAF3766750.1"/>
    </source>
</evidence>
<feature type="domain" description="ABC transporter" evidence="11">
    <location>
        <begin position="262"/>
        <end position="495"/>
    </location>
</feature>
<comment type="similarity">
    <text evidence="2">Belongs to the ABC transporter superfamily. ABCC family. Conjugate transporter (TC 3.A.1.208) subfamily.</text>
</comment>
<dbReference type="GO" id="GO:0005524">
    <property type="term" value="F:ATP binding"/>
    <property type="evidence" value="ECO:0007669"/>
    <property type="project" value="UniProtKB-KW"/>
</dbReference>
<dbReference type="Gene3D" id="3.40.50.300">
    <property type="entry name" value="P-loop containing nucleotide triphosphate hydrolases"/>
    <property type="match status" value="2"/>
</dbReference>
<gene>
    <name evidence="13" type="ORF">OTI717_LOCUS16426</name>
</gene>
<evidence type="ECO:0000256" key="4">
    <source>
        <dbReference type="ARBA" id="ARBA00022692"/>
    </source>
</evidence>
<dbReference type="PANTHER" id="PTHR24223">
    <property type="entry name" value="ATP-BINDING CASSETTE SUB-FAMILY C"/>
    <property type="match status" value="1"/>
</dbReference>
<feature type="transmembrane region" description="Helical" evidence="10">
    <location>
        <begin position="819"/>
        <end position="838"/>
    </location>
</feature>
<dbReference type="InterPro" id="IPR003593">
    <property type="entry name" value="AAA+_ATPase"/>
</dbReference>
<keyword evidence="5" id="KW-0677">Repeat</keyword>
<comment type="subcellular location">
    <subcellularLocation>
        <location evidence="1">Membrane</location>
        <topology evidence="1">Multi-pass membrane protein</topology>
    </subcellularLocation>
</comment>
<feature type="domain" description="ABC transmembrane type-1" evidence="12">
    <location>
        <begin position="8"/>
        <end position="186"/>
    </location>
</feature>
<feature type="transmembrane region" description="Helical" evidence="10">
    <location>
        <begin position="730"/>
        <end position="747"/>
    </location>
</feature>
<reference evidence="13" key="1">
    <citation type="submission" date="2021-02" db="EMBL/GenBank/DDBJ databases">
        <authorList>
            <person name="Nowell W R."/>
        </authorList>
    </citation>
    <scope>NUCLEOTIDE SEQUENCE</scope>
</reference>
<evidence type="ECO:0000256" key="7">
    <source>
        <dbReference type="ARBA" id="ARBA00022840"/>
    </source>
</evidence>
<evidence type="ECO:0000256" key="3">
    <source>
        <dbReference type="ARBA" id="ARBA00022448"/>
    </source>
</evidence>
<keyword evidence="4 10" id="KW-0812">Transmembrane</keyword>
<evidence type="ECO:0000256" key="8">
    <source>
        <dbReference type="ARBA" id="ARBA00022989"/>
    </source>
</evidence>
<evidence type="ECO:0000313" key="14">
    <source>
        <dbReference type="Proteomes" id="UP000663823"/>
    </source>
</evidence>
<dbReference type="GO" id="GO:0016887">
    <property type="term" value="F:ATP hydrolysis activity"/>
    <property type="evidence" value="ECO:0007669"/>
    <property type="project" value="InterPro"/>
</dbReference>
<name>A0A818ZCV3_9BILA</name>
<dbReference type="CDD" id="cd03244">
    <property type="entry name" value="ABCC_MRP_domain2"/>
    <property type="match status" value="1"/>
</dbReference>
<dbReference type="InterPro" id="IPR027417">
    <property type="entry name" value="P-loop_NTPase"/>
</dbReference>
<dbReference type="InterPro" id="IPR036640">
    <property type="entry name" value="ABC1_TM_sf"/>
</dbReference>
<dbReference type="InterPro" id="IPR003439">
    <property type="entry name" value="ABC_transporter-like_ATP-bd"/>
</dbReference>
<keyword evidence="7" id="KW-0067">ATP-binding</keyword>
<organism evidence="13 14">
    <name type="scientific">Rotaria sordida</name>
    <dbReference type="NCBI Taxonomy" id="392033"/>
    <lineage>
        <taxon>Eukaryota</taxon>
        <taxon>Metazoa</taxon>
        <taxon>Spiralia</taxon>
        <taxon>Gnathifera</taxon>
        <taxon>Rotifera</taxon>
        <taxon>Eurotatoria</taxon>
        <taxon>Bdelloidea</taxon>
        <taxon>Philodinida</taxon>
        <taxon>Philodinidae</taxon>
        <taxon>Rotaria</taxon>
    </lineage>
</organism>
<dbReference type="InterPro" id="IPR050173">
    <property type="entry name" value="ABC_transporter_C-like"/>
</dbReference>
<feature type="domain" description="ABC transmembrane type-1" evidence="12">
    <location>
        <begin position="565"/>
        <end position="873"/>
    </location>
</feature>
<dbReference type="FunFam" id="1.20.1560.10:FF:000013">
    <property type="entry name" value="ABC transporter C family member 2"/>
    <property type="match status" value="1"/>
</dbReference>
<evidence type="ECO:0000256" key="10">
    <source>
        <dbReference type="SAM" id="Phobius"/>
    </source>
</evidence>
<dbReference type="PROSITE" id="PS00211">
    <property type="entry name" value="ABC_TRANSPORTER_1"/>
    <property type="match status" value="2"/>
</dbReference>
<evidence type="ECO:0000256" key="1">
    <source>
        <dbReference type="ARBA" id="ARBA00004141"/>
    </source>
</evidence>
<feature type="transmembrane region" description="Helical" evidence="10">
    <location>
        <begin position="556"/>
        <end position="580"/>
    </location>
</feature>
<dbReference type="FunFam" id="3.40.50.300:FF:000163">
    <property type="entry name" value="Multidrug resistance-associated protein member 4"/>
    <property type="match status" value="1"/>
</dbReference>
<keyword evidence="3" id="KW-0813">Transport</keyword>
<protein>
    <submittedName>
        <fullName evidence="13">Uncharacterized protein</fullName>
    </submittedName>
</protein>
<dbReference type="InterPro" id="IPR017871">
    <property type="entry name" value="ABC_transporter-like_CS"/>
</dbReference>
<dbReference type="SUPFAM" id="SSF52540">
    <property type="entry name" value="P-loop containing nucleoside triphosphate hydrolases"/>
    <property type="match status" value="2"/>
</dbReference>
<dbReference type="GO" id="GO:0016020">
    <property type="term" value="C:membrane"/>
    <property type="evidence" value="ECO:0007669"/>
    <property type="project" value="UniProtKB-SubCell"/>
</dbReference>
<dbReference type="Pfam" id="PF00005">
    <property type="entry name" value="ABC_tran"/>
    <property type="match status" value="2"/>
</dbReference>
<feature type="transmembrane region" description="Helical" evidence="10">
    <location>
        <begin position="162"/>
        <end position="186"/>
    </location>
</feature>
<feature type="transmembrane region" description="Helical" evidence="10">
    <location>
        <begin position="844"/>
        <end position="866"/>
    </location>
</feature>
<dbReference type="Pfam" id="PF00664">
    <property type="entry name" value="ABC_membrane"/>
    <property type="match status" value="2"/>
</dbReference>
<dbReference type="EMBL" id="CAJOAX010002046">
    <property type="protein sequence ID" value="CAF3766750.1"/>
    <property type="molecule type" value="Genomic_DNA"/>
</dbReference>
<dbReference type="Proteomes" id="UP000663823">
    <property type="component" value="Unassembled WGS sequence"/>
</dbReference>
<dbReference type="Gene3D" id="1.20.1560.10">
    <property type="entry name" value="ABC transporter type 1, transmembrane domain"/>
    <property type="match status" value="2"/>
</dbReference>
<comment type="caution">
    <text evidence="13">The sequence shown here is derived from an EMBL/GenBank/DDBJ whole genome shotgun (WGS) entry which is preliminary data.</text>
</comment>
<feature type="domain" description="ABC transporter" evidence="11">
    <location>
        <begin position="911"/>
        <end position="1148"/>
    </location>
</feature>
<dbReference type="InterPro" id="IPR011527">
    <property type="entry name" value="ABC1_TM_dom"/>
</dbReference>
<evidence type="ECO:0000256" key="9">
    <source>
        <dbReference type="ARBA" id="ARBA00023136"/>
    </source>
</evidence>
<proteinExistence type="inferred from homology"/>
<dbReference type="CDD" id="cd03250">
    <property type="entry name" value="ABCC_MRP_domain1"/>
    <property type="match status" value="1"/>
</dbReference>
<accession>A0A818ZCV3</accession>
<keyword evidence="9 10" id="KW-0472">Membrane</keyword>
<keyword evidence="6" id="KW-0547">Nucleotide-binding</keyword>
<evidence type="ECO:0000256" key="2">
    <source>
        <dbReference type="ARBA" id="ARBA00009726"/>
    </source>
</evidence>
<keyword evidence="8 10" id="KW-1133">Transmembrane helix</keyword>
<evidence type="ECO:0000256" key="5">
    <source>
        <dbReference type="ARBA" id="ARBA00022737"/>
    </source>
</evidence>
<feature type="transmembrane region" description="Helical" evidence="10">
    <location>
        <begin position="630"/>
        <end position="659"/>
    </location>
</feature>
<dbReference type="GO" id="GO:0140359">
    <property type="term" value="F:ABC-type transporter activity"/>
    <property type="evidence" value="ECO:0007669"/>
    <property type="project" value="InterPro"/>
</dbReference>